<dbReference type="OrthoDB" id="6509975at2759"/>
<dbReference type="Pfam" id="PF00328">
    <property type="entry name" value="His_Phos_2"/>
    <property type="match status" value="1"/>
</dbReference>
<dbReference type="PANTHER" id="PTHR20963:SF18">
    <property type="entry name" value="ACID PHOSPHATASE PHO11-RELATED"/>
    <property type="match status" value="1"/>
</dbReference>
<keyword evidence="2" id="KW-0378">Hydrolase</keyword>
<comment type="caution">
    <text evidence="3">The sequence shown here is derived from an EMBL/GenBank/DDBJ whole genome shotgun (WGS) entry which is preliminary data.</text>
</comment>
<comment type="similarity">
    <text evidence="1">Belongs to the histidine acid phosphatase family.</text>
</comment>
<sequence>MVSISKLLQGGLLIIGQSAYHLATPEQASVDNCNIIRFLGGSAPYIQHPGYGISSDIPSICGLEQGQLAFLNDYDYFAKDESQFGLETTDENSQGPFAGTRDLFRHGAYFRSRYNDLYNSSYTLPVFTTNSNRVHKSAECFVKGFLGDEYGTDKIKFNILAKDPSLGANTLTPRYACANYDIAANSKLLHNRNDQFLYDILERITKDNNDIKLTKHDIINLFDWCAYEINVTGQSPVCDLFTNDDLVAYAYYKDLGKFYTSGPGNNMSTVIGSVLLNASLVLLEDTEADNKIWLNFIHDTDIDHYMSALGIFTPEYPLPVDEILFDRKFVHANLVPQGARLYTEKYNCDGDSYVRFVLNDAVIPIPGCNNGPGFSCGFDDFRSFIKQRLERIDYIEECGVPANVSQSLTFYWDFKTKNYTAPFEV</sequence>
<dbReference type="Proteomes" id="UP000694255">
    <property type="component" value="Unassembled WGS sequence"/>
</dbReference>
<proteinExistence type="inferred from homology"/>
<dbReference type="PROSITE" id="PS00778">
    <property type="entry name" value="HIS_ACID_PHOSPHAT_2"/>
    <property type="match status" value="1"/>
</dbReference>
<evidence type="ECO:0000256" key="1">
    <source>
        <dbReference type="ARBA" id="ARBA00005375"/>
    </source>
</evidence>
<gene>
    <name evidence="3" type="ORF">J8A68_003682</name>
</gene>
<dbReference type="PIRSF" id="PIRSF000894">
    <property type="entry name" value="Acid_phosphatase"/>
    <property type="match status" value="1"/>
</dbReference>
<dbReference type="GeneID" id="73470482"/>
<dbReference type="CDD" id="cd07061">
    <property type="entry name" value="HP_HAP_like"/>
    <property type="match status" value="1"/>
</dbReference>
<evidence type="ECO:0000313" key="4">
    <source>
        <dbReference type="Proteomes" id="UP000694255"/>
    </source>
</evidence>
<accession>A0A8J5QM32</accession>
<dbReference type="InterPro" id="IPR016274">
    <property type="entry name" value="Histidine_acid_Pase_euk"/>
</dbReference>
<dbReference type="RefSeq" id="XP_049263060.1">
    <property type="nucleotide sequence ID" value="XM_049407561.1"/>
</dbReference>
<reference evidence="3 4" key="1">
    <citation type="journal article" date="2021" name="DNA Res.">
        <title>Genome analysis of Candida subhashii reveals its hybrid nature and dual mitochondrial genome conformations.</title>
        <authorList>
            <person name="Mixao V."/>
            <person name="Hegedusova E."/>
            <person name="Saus E."/>
            <person name="Pryszcz L.P."/>
            <person name="Cillingova A."/>
            <person name="Nosek J."/>
            <person name="Gabaldon T."/>
        </authorList>
    </citation>
    <scope>NUCLEOTIDE SEQUENCE [LARGE SCALE GENOMIC DNA]</scope>
    <source>
        <strain evidence="3 4">CBS 10753</strain>
    </source>
</reference>
<protein>
    <submittedName>
        <fullName evidence="3">PHO5</fullName>
    </submittedName>
</protein>
<keyword evidence="4" id="KW-1185">Reference proteome</keyword>
<dbReference type="InterPro" id="IPR033379">
    <property type="entry name" value="Acid_Pase_AS"/>
</dbReference>
<name>A0A8J5QM32_9ASCO</name>
<dbReference type="InterPro" id="IPR000560">
    <property type="entry name" value="His_Pase_clade-2"/>
</dbReference>
<dbReference type="PANTHER" id="PTHR20963">
    <property type="entry name" value="MULTIPLE INOSITOL POLYPHOSPHATE PHOSPHATASE-RELATED"/>
    <property type="match status" value="1"/>
</dbReference>
<organism evidence="3 4">
    <name type="scientific">[Candida] subhashii</name>
    <dbReference type="NCBI Taxonomy" id="561895"/>
    <lineage>
        <taxon>Eukaryota</taxon>
        <taxon>Fungi</taxon>
        <taxon>Dikarya</taxon>
        <taxon>Ascomycota</taxon>
        <taxon>Saccharomycotina</taxon>
        <taxon>Pichiomycetes</taxon>
        <taxon>Debaryomycetaceae</taxon>
        <taxon>Spathaspora</taxon>
    </lineage>
</organism>
<evidence type="ECO:0000256" key="2">
    <source>
        <dbReference type="ARBA" id="ARBA00022801"/>
    </source>
</evidence>
<dbReference type="GO" id="GO:0003993">
    <property type="term" value="F:acid phosphatase activity"/>
    <property type="evidence" value="ECO:0007669"/>
    <property type="project" value="TreeGrafter"/>
</dbReference>
<dbReference type="GO" id="GO:0009277">
    <property type="term" value="C:fungal-type cell wall"/>
    <property type="evidence" value="ECO:0007669"/>
    <property type="project" value="TreeGrafter"/>
</dbReference>
<evidence type="ECO:0000313" key="3">
    <source>
        <dbReference type="EMBL" id="KAG7662827.1"/>
    </source>
</evidence>
<dbReference type="AlphaFoldDB" id="A0A8J5QM32"/>
<dbReference type="EMBL" id="JAGSYN010000161">
    <property type="protein sequence ID" value="KAG7662827.1"/>
    <property type="molecule type" value="Genomic_DNA"/>
</dbReference>